<organism evidence="2 3">
    <name type="scientific">Limnothrix redekei LRLZ20PSL1</name>
    <dbReference type="NCBI Taxonomy" id="3112953"/>
    <lineage>
        <taxon>Bacteria</taxon>
        <taxon>Bacillati</taxon>
        <taxon>Cyanobacteriota</taxon>
        <taxon>Cyanophyceae</taxon>
        <taxon>Pseudanabaenales</taxon>
        <taxon>Pseudanabaenaceae</taxon>
        <taxon>Limnothrix</taxon>
    </lineage>
</organism>
<keyword evidence="3" id="KW-1185">Reference proteome</keyword>
<evidence type="ECO:0000313" key="2">
    <source>
        <dbReference type="EMBL" id="MFG3818679.1"/>
    </source>
</evidence>
<evidence type="ECO:0000313" key="3">
    <source>
        <dbReference type="Proteomes" id="UP001604335"/>
    </source>
</evidence>
<keyword evidence="1" id="KW-1133">Transmembrane helix</keyword>
<dbReference type="EMBL" id="JAZAQF010000078">
    <property type="protein sequence ID" value="MFG3818679.1"/>
    <property type="molecule type" value="Genomic_DNA"/>
</dbReference>
<comment type="caution">
    <text evidence="2">The sequence shown here is derived from an EMBL/GenBank/DDBJ whole genome shotgun (WGS) entry which is preliminary data.</text>
</comment>
<dbReference type="PROSITE" id="PS51257">
    <property type="entry name" value="PROKAR_LIPOPROTEIN"/>
    <property type="match status" value="1"/>
</dbReference>
<dbReference type="Proteomes" id="UP001604335">
    <property type="component" value="Unassembled WGS sequence"/>
</dbReference>
<name>A0ABW7CEQ5_9CYAN</name>
<gene>
    <name evidence="2" type="ORF">VPK24_13605</name>
</gene>
<feature type="transmembrane region" description="Helical" evidence="1">
    <location>
        <begin position="21"/>
        <end position="38"/>
    </location>
</feature>
<evidence type="ECO:0000256" key="1">
    <source>
        <dbReference type="SAM" id="Phobius"/>
    </source>
</evidence>
<protein>
    <submittedName>
        <fullName evidence="2">Uncharacterized protein</fullName>
    </submittedName>
</protein>
<keyword evidence="1" id="KW-0472">Membrane</keyword>
<proteinExistence type="predicted"/>
<accession>A0ABW7CEQ5</accession>
<reference evidence="3" key="1">
    <citation type="journal article" date="2024" name="Algal Res.">
        <title>Biochemical, toxicological and genomic investigation of a high-biomass producing Limnothrix strain isolated from Italian shallow drinking water reservoir.</title>
        <authorList>
            <person name="Simonazzi M."/>
            <person name="Shishido T.K."/>
            <person name="Delbaje E."/>
            <person name="Wahlsten M."/>
            <person name="Fewer D.P."/>
            <person name="Sivonen K."/>
            <person name="Pezzolesi L."/>
            <person name="Pistocchi R."/>
        </authorList>
    </citation>
    <scope>NUCLEOTIDE SEQUENCE [LARGE SCALE GENOMIC DNA]</scope>
    <source>
        <strain evidence="3">LRLZ20PSL1</strain>
    </source>
</reference>
<dbReference type="RefSeq" id="WP_393014155.1">
    <property type="nucleotide sequence ID" value="NZ_JAZAQF010000078.1"/>
</dbReference>
<sequence length="233" mass="24750">MQQIHRSRDRSGQRSPFRSPLGWAVVLGCVALLAIEAIDQGRSAVAQALPGAIDRVGQPQPAPRVTAPGPDRELKFDYSVSGCEDASISPAVAPLWAAARALTCKSGASEGLIRSPLALGRELVSNIAISTEGRTLVFGHDLTYTCCAAFVLDRSLDREGGQSIITVVERNEGEHCRCLCDYQITGTIGPLPPGSYTLRVYGELGAARARQLLFERSTVIGGELPPAGAPTKR</sequence>
<keyword evidence="1" id="KW-0812">Transmembrane</keyword>